<evidence type="ECO:0000313" key="9">
    <source>
        <dbReference type="WBParaSite" id="nRc.2.0.1.t17245-RA"/>
    </source>
</evidence>
<reference evidence="9" key="1">
    <citation type="submission" date="2022-11" db="UniProtKB">
        <authorList>
            <consortium name="WormBaseParasite"/>
        </authorList>
    </citation>
    <scope>IDENTIFICATION</scope>
</reference>
<evidence type="ECO:0000256" key="5">
    <source>
        <dbReference type="ARBA" id="ARBA00034769"/>
    </source>
</evidence>
<dbReference type="GO" id="GO:0005254">
    <property type="term" value="F:chloride channel activity"/>
    <property type="evidence" value="ECO:0007669"/>
    <property type="project" value="UniProtKB-KW"/>
</dbReference>
<keyword evidence="4" id="KW-0472">Membrane</keyword>
<keyword evidence="6" id="KW-0813">Transport</keyword>
<dbReference type="Proteomes" id="UP000887565">
    <property type="component" value="Unplaced"/>
</dbReference>
<dbReference type="GO" id="GO:0034707">
    <property type="term" value="C:chloride channel complex"/>
    <property type="evidence" value="ECO:0007669"/>
    <property type="project" value="UniProtKB-KW"/>
</dbReference>
<keyword evidence="6" id="KW-1003">Cell membrane</keyword>
<keyword evidence="6" id="KW-0406">Ion transport</keyword>
<evidence type="ECO:0000313" key="8">
    <source>
        <dbReference type="Proteomes" id="UP000887565"/>
    </source>
</evidence>
<evidence type="ECO:0000256" key="4">
    <source>
        <dbReference type="ARBA" id="ARBA00023136"/>
    </source>
</evidence>
<keyword evidence="6" id="KW-0407">Ion channel</keyword>
<evidence type="ECO:0000256" key="3">
    <source>
        <dbReference type="ARBA" id="ARBA00022989"/>
    </source>
</evidence>
<proteinExistence type="inferred from homology"/>
<dbReference type="AlphaFoldDB" id="A0A915ITR7"/>
<keyword evidence="3" id="KW-1133">Transmembrane helix</keyword>
<keyword evidence="2" id="KW-0812">Transmembrane</keyword>
<evidence type="ECO:0000256" key="2">
    <source>
        <dbReference type="ARBA" id="ARBA00022692"/>
    </source>
</evidence>
<sequence length="243" mass="27918">MTGTKVRQAPICMTGTKGNKKKFRQQTANFADELSSGDTRNPPRKASSEADLISVVSNKFIKKCRHEMALKIVLMIMVTAQWQKSISSKSRGDCLNVSILANEAGDSKENRLKRHTAARYLALCQLLVYRDISMEVRRRFPRLIEVANSGMMTFEEYTIFQRTVCKNVRWQLPLQWIIYNILLPLCKPSIPRSLSQPTTVALSQESLDQIIKELCAYRKSLYNLYLINWINFPFIYVQIAVCV</sequence>
<accession>A0A915ITR7</accession>
<evidence type="ECO:0000256" key="1">
    <source>
        <dbReference type="ARBA" id="ARBA00004370"/>
    </source>
</evidence>
<organism evidence="8 9">
    <name type="scientific">Romanomermis culicivorax</name>
    <name type="common">Nematode worm</name>
    <dbReference type="NCBI Taxonomy" id="13658"/>
    <lineage>
        <taxon>Eukaryota</taxon>
        <taxon>Metazoa</taxon>
        <taxon>Ecdysozoa</taxon>
        <taxon>Nematoda</taxon>
        <taxon>Enoplea</taxon>
        <taxon>Dorylaimia</taxon>
        <taxon>Mermithida</taxon>
        <taxon>Mermithoidea</taxon>
        <taxon>Mermithidae</taxon>
        <taxon>Romanomermis</taxon>
    </lineage>
</organism>
<feature type="region of interest" description="Disordered" evidence="7">
    <location>
        <begin position="1"/>
        <end position="24"/>
    </location>
</feature>
<comment type="function">
    <text evidence="6">Forms chloride channels.</text>
</comment>
<comment type="similarity">
    <text evidence="5 6">Belongs to the anion channel-forming bestrophin (TC 1.A.46) family. Calcium-sensitive chloride channel subfamily.</text>
</comment>
<keyword evidence="6" id="KW-0869">Chloride channel</keyword>
<dbReference type="WBParaSite" id="nRc.2.0.1.t17245-RA">
    <property type="protein sequence ID" value="nRc.2.0.1.t17245-RA"/>
    <property type="gene ID" value="nRc.2.0.1.g17245"/>
</dbReference>
<dbReference type="InterPro" id="IPR021134">
    <property type="entry name" value="Bestrophin-like"/>
</dbReference>
<evidence type="ECO:0000256" key="6">
    <source>
        <dbReference type="RuleBase" id="RU363126"/>
    </source>
</evidence>
<dbReference type="PANTHER" id="PTHR10736:SF58">
    <property type="entry name" value="BESTROPHIN HOMOLOG-RELATED"/>
    <property type="match status" value="1"/>
</dbReference>
<evidence type="ECO:0000256" key="7">
    <source>
        <dbReference type="SAM" id="MobiDB-lite"/>
    </source>
</evidence>
<keyword evidence="6" id="KW-0868">Chloride</keyword>
<dbReference type="PANTHER" id="PTHR10736">
    <property type="entry name" value="BESTROPHIN"/>
    <property type="match status" value="1"/>
</dbReference>
<name>A0A915ITR7_ROMCU</name>
<dbReference type="Pfam" id="PF01062">
    <property type="entry name" value="Bestrophin"/>
    <property type="match status" value="1"/>
</dbReference>
<comment type="subcellular location">
    <subcellularLocation>
        <location evidence="6">Cell membrane</location>
        <topology evidence="6">Multi-pass membrane protein</topology>
    </subcellularLocation>
    <subcellularLocation>
        <location evidence="1">Membrane</location>
    </subcellularLocation>
</comment>
<dbReference type="GO" id="GO:0005886">
    <property type="term" value="C:plasma membrane"/>
    <property type="evidence" value="ECO:0007669"/>
    <property type="project" value="UniProtKB-SubCell"/>
</dbReference>
<keyword evidence="8" id="KW-1185">Reference proteome</keyword>
<protein>
    <recommendedName>
        <fullName evidence="6">Bestrophin homolog</fullName>
    </recommendedName>
</protein>
<dbReference type="InterPro" id="IPR000615">
    <property type="entry name" value="Bestrophin"/>
</dbReference>